<feature type="compositionally biased region" description="Polar residues" evidence="5">
    <location>
        <begin position="24"/>
        <end position="52"/>
    </location>
</feature>
<evidence type="ECO:0000256" key="4">
    <source>
        <dbReference type="ARBA" id="ARBA00023136"/>
    </source>
</evidence>
<accession>A0AAN8EDR2</accession>
<evidence type="ECO:0000313" key="8">
    <source>
        <dbReference type="Proteomes" id="UP001316803"/>
    </source>
</evidence>
<reference evidence="7 8" key="1">
    <citation type="submission" date="2022-12" db="EMBL/GenBank/DDBJ databases">
        <title>Genomic features and morphological characterization of a novel Knufia sp. strain isolated from spacecraft assembly facility.</title>
        <authorList>
            <person name="Teixeira M."/>
            <person name="Chander A.M."/>
            <person name="Stajich J.E."/>
            <person name="Venkateswaran K."/>
        </authorList>
    </citation>
    <scope>NUCLEOTIDE SEQUENCE [LARGE SCALE GENOMIC DNA]</scope>
    <source>
        <strain evidence="7 8">FJI-L2-BK-P2</strain>
    </source>
</reference>
<feature type="transmembrane region" description="Helical" evidence="6">
    <location>
        <begin position="151"/>
        <end position="169"/>
    </location>
</feature>
<feature type="region of interest" description="Disordered" evidence="5">
    <location>
        <begin position="1"/>
        <end position="79"/>
    </location>
</feature>
<evidence type="ECO:0000256" key="1">
    <source>
        <dbReference type="ARBA" id="ARBA00004141"/>
    </source>
</evidence>
<evidence type="ECO:0000256" key="6">
    <source>
        <dbReference type="SAM" id="Phobius"/>
    </source>
</evidence>
<proteinExistence type="predicted"/>
<dbReference type="PANTHER" id="PTHR36460:SF1">
    <property type="entry name" value="UPF0132 DOMAIN PROTEIN (AFU_ORTHOLOGUE AFUA_3G10255)"/>
    <property type="match status" value="1"/>
</dbReference>
<dbReference type="PANTHER" id="PTHR36460">
    <property type="entry name" value="UPF0132 DOMAIN PROTEIN (AFU_ORTHOLOGUE AFUA_3G10255)"/>
    <property type="match status" value="1"/>
</dbReference>
<sequence>MSNNFAPYQDAPEIERARSPPINSPRTSVDYSRTRSPPQRPSQISRNISEVASQPLPEPDSFANNNYNETPDYEQGGRERNLEAFQTSLPMRLDYEAMLAYLLLPPVGGVILLLLERKSDYVRFHAWQGSLTFAAVFVLHLILSWSKALSWMLFILDLLLIIFLARHAYTDVDTLEHYELPFFGRIANRFVDDE</sequence>
<evidence type="ECO:0000256" key="5">
    <source>
        <dbReference type="SAM" id="MobiDB-lite"/>
    </source>
</evidence>
<gene>
    <name evidence="7" type="ORF">OHC33_007082</name>
</gene>
<keyword evidence="3 6" id="KW-1133">Transmembrane helix</keyword>
<keyword evidence="4 6" id="KW-0472">Membrane</keyword>
<dbReference type="EMBL" id="JAKLMC020000018">
    <property type="protein sequence ID" value="KAK5951790.1"/>
    <property type="molecule type" value="Genomic_DNA"/>
</dbReference>
<protein>
    <submittedName>
        <fullName evidence="7">Uncharacterized protein</fullName>
    </submittedName>
</protein>
<keyword evidence="2 6" id="KW-0812">Transmembrane</keyword>
<evidence type="ECO:0000256" key="3">
    <source>
        <dbReference type="ARBA" id="ARBA00022989"/>
    </source>
</evidence>
<feature type="transmembrane region" description="Helical" evidence="6">
    <location>
        <begin position="127"/>
        <end position="145"/>
    </location>
</feature>
<dbReference type="Proteomes" id="UP001316803">
    <property type="component" value="Unassembled WGS sequence"/>
</dbReference>
<dbReference type="AlphaFoldDB" id="A0AAN8EDR2"/>
<feature type="transmembrane region" description="Helical" evidence="6">
    <location>
        <begin position="98"/>
        <end position="115"/>
    </location>
</feature>
<organism evidence="7 8">
    <name type="scientific">Knufia fluminis</name>
    <dbReference type="NCBI Taxonomy" id="191047"/>
    <lineage>
        <taxon>Eukaryota</taxon>
        <taxon>Fungi</taxon>
        <taxon>Dikarya</taxon>
        <taxon>Ascomycota</taxon>
        <taxon>Pezizomycotina</taxon>
        <taxon>Eurotiomycetes</taxon>
        <taxon>Chaetothyriomycetidae</taxon>
        <taxon>Chaetothyriales</taxon>
        <taxon>Trichomeriaceae</taxon>
        <taxon>Knufia</taxon>
    </lineage>
</organism>
<comment type="subcellular location">
    <subcellularLocation>
        <location evidence="1">Membrane</location>
        <topology evidence="1">Multi-pass membrane protein</topology>
    </subcellularLocation>
</comment>
<name>A0AAN8EDR2_9EURO</name>
<dbReference type="GO" id="GO:0016020">
    <property type="term" value="C:membrane"/>
    <property type="evidence" value="ECO:0007669"/>
    <property type="project" value="UniProtKB-SubCell"/>
</dbReference>
<evidence type="ECO:0000313" key="7">
    <source>
        <dbReference type="EMBL" id="KAK5951790.1"/>
    </source>
</evidence>
<evidence type="ECO:0000256" key="2">
    <source>
        <dbReference type="ARBA" id="ARBA00022692"/>
    </source>
</evidence>
<comment type="caution">
    <text evidence="7">The sequence shown here is derived from an EMBL/GenBank/DDBJ whole genome shotgun (WGS) entry which is preliminary data.</text>
</comment>
<keyword evidence="8" id="KW-1185">Reference proteome</keyword>